<sequence>MSRFIGLGPTPGLIRGPSRPVMMRHGDPTSHVQEIGERLVRAKFRGVGERGVCGPPYKRACMAALYARSRSSPRLPQG</sequence>
<organism evidence="2 3">
    <name type="scientific">Jimgerdemannia flammicorona</name>
    <dbReference type="NCBI Taxonomy" id="994334"/>
    <lineage>
        <taxon>Eukaryota</taxon>
        <taxon>Fungi</taxon>
        <taxon>Fungi incertae sedis</taxon>
        <taxon>Mucoromycota</taxon>
        <taxon>Mucoromycotina</taxon>
        <taxon>Endogonomycetes</taxon>
        <taxon>Endogonales</taxon>
        <taxon>Endogonaceae</taxon>
        <taxon>Jimgerdemannia</taxon>
    </lineage>
</organism>
<dbReference type="EMBL" id="RBNJ01013087">
    <property type="protein sequence ID" value="RUS25402.1"/>
    <property type="molecule type" value="Genomic_DNA"/>
</dbReference>
<keyword evidence="3" id="KW-1185">Reference proteome</keyword>
<accession>A0A433Q6K1</accession>
<evidence type="ECO:0000313" key="3">
    <source>
        <dbReference type="Proteomes" id="UP000274822"/>
    </source>
</evidence>
<protein>
    <submittedName>
        <fullName evidence="2">Uncharacterized protein</fullName>
    </submittedName>
</protein>
<gene>
    <name evidence="2" type="ORF">BC938DRAFT_472230</name>
</gene>
<comment type="caution">
    <text evidence="2">The sequence shown here is derived from an EMBL/GenBank/DDBJ whole genome shotgun (WGS) entry which is preliminary data.</text>
</comment>
<reference evidence="2 3" key="1">
    <citation type="journal article" date="2018" name="New Phytol.">
        <title>Phylogenomics of Endogonaceae and evolution of mycorrhizas within Mucoromycota.</title>
        <authorList>
            <person name="Chang Y."/>
            <person name="Desiro A."/>
            <person name="Na H."/>
            <person name="Sandor L."/>
            <person name="Lipzen A."/>
            <person name="Clum A."/>
            <person name="Barry K."/>
            <person name="Grigoriev I.V."/>
            <person name="Martin F.M."/>
            <person name="Stajich J.E."/>
            <person name="Smith M.E."/>
            <person name="Bonito G."/>
            <person name="Spatafora J.W."/>
        </authorList>
    </citation>
    <scope>NUCLEOTIDE SEQUENCE [LARGE SCALE GENOMIC DNA]</scope>
    <source>
        <strain evidence="2 3">AD002</strain>
    </source>
</reference>
<evidence type="ECO:0000256" key="1">
    <source>
        <dbReference type="SAM" id="MobiDB-lite"/>
    </source>
</evidence>
<feature type="region of interest" description="Disordered" evidence="1">
    <location>
        <begin position="1"/>
        <end position="30"/>
    </location>
</feature>
<dbReference type="AlphaFoldDB" id="A0A433Q6K1"/>
<proteinExistence type="predicted"/>
<evidence type="ECO:0000313" key="2">
    <source>
        <dbReference type="EMBL" id="RUS25402.1"/>
    </source>
</evidence>
<name>A0A433Q6K1_9FUNG</name>
<dbReference type="Proteomes" id="UP000274822">
    <property type="component" value="Unassembled WGS sequence"/>
</dbReference>